<dbReference type="Gene3D" id="1.25.40.420">
    <property type="match status" value="1"/>
</dbReference>
<dbReference type="InterPro" id="IPR038648">
    <property type="entry name" value="PHR_sf"/>
</dbReference>
<evidence type="ECO:0000256" key="3">
    <source>
        <dbReference type="SAM" id="MobiDB-lite"/>
    </source>
</evidence>
<dbReference type="CDD" id="cd18487">
    <property type="entry name" value="BACK_BTBD1_like"/>
    <property type="match status" value="1"/>
</dbReference>
<gene>
    <name evidence="5" type="primary">Necator_chrIV.g15552</name>
    <name evidence="5" type="ORF">RB195_002257</name>
</gene>
<comment type="subcellular location">
    <subcellularLocation>
        <location evidence="1">Cytoplasm</location>
    </subcellularLocation>
</comment>
<dbReference type="Pfam" id="PF08005">
    <property type="entry name" value="PHR"/>
    <property type="match status" value="1"/>
</dbReference>
<dbReference type="Gene3D" id="3.30.710.10">
    <property type="entry name" value="Potassium Channel Kv1.1, Chain A"/>
    <property type="match status" value="1"/>
</dbReference>
<feature type="compositionally biased region" description="Polar residues" evidence="3">
    <location>
        <begin position="39"/>
        <end position="53"/>
    </location>
</feature>
<dbReference type="PROSITE" id="PS50097">
    <property type="entry name" value="BTB"/>
    <property type="match status" value="1"/>
</dbReference>
<dbReference type="CDD" id="cd18281">
    <property type="entry name" value="BTB_POZ_BTBD1_2"/>
    <property type="match status" value="1"/>
</dbReference>
<sequence length="778" mass="85984">MERAKLSAEAPPIKHLELEDVWGSSVMVKMDISRKKKPPTSSNTKLSNGGSKQQNKKQRSASNGQTTPSTSAIDDEFPESSSCCSTNQLMQSFQKHLNLGCDVGEEPESSSASSGQPANVDVVVSSSSDVVSSQALDPGNSHDNPESDRMDDDGYPIVVDLGTSERQSRLARQRLIDEVIQEQAFDQDVIEELERANMRRVFEDIEDPEGEHSAQRRRATANGILSGEDSLTPQVEAAIANYMVRKYADPANNSSAVLHMEEHDEPGPSSSDRLNRPANILPASRSISDHPANNFLATARRASPIAEPRSNRVPGGMSLRAANAVDDSPLGWQGAKSTLKERISYMYCKDVLADVYFIVGKDDTRQRIPAHKFVLSIGSVVFDAMFNGGLTPQNSRDPLEIELPDVEVPAFRALLRFLYSDEVEIGPESVMTTLYTAKKYAVPAMETACVEFLKQSLGADNAFMLLTQARLFDEPQLAKLCLEIIDKNTFEALNGEGFTDIDLETLCIVLARDTLRIKEAQLFQAVVRWSTEECARRGLEPTTENRRAVLGRAVQLIRFPLMTVEEFAQSAAQSGLLTDREVVNLFLYFTVNPKPSIGFNDNPRCSVAGKELVVSRFQRIDGRWGYSGTPDRIKFTVDRKIYVVGFGLYGAIHGPHEYQCTIQIIHCGTGKVLAQNDTSFVCDGSSSTCRVSFREPVEITPGVTYIASACLKGMDSHYGTKGLRRIVHQSAAGGWSQCSTLAKRFGYDSNVEDWLVPHTLYRLHMFTNLYDMELKSNA</sequence>
<dbReference type="InterPro" id="IPR000210">
    <property type="entry name" value="BTB/POZ_dom"/>
</dbReference>
<dbReference type="Proteomes" id="UP001303046">
    <property type="component" value="Unassembled WGS sequence"/>
</dbReference>
<dbReference type="PANTHER" id="PTHR45774">
    <property type="entry name" value="BTB/POZ DOMAIN-CONTAINING"/>
    <property type="match status" value="1"/>
</dbReference>
<dbReference type="Pfam" id="PF00651">
    <property type="entry name" value="BTB"/>
    <property type="match status" value="1"/>
</dbReference>
<proteinExistence type="predicted"/>
<feature type="region of interest" description="Disordered" evidence="3">
    <location>
        <begin position="30"/>
        <end position="83"/>
    </location>
</feature>
<name>A0ABR1DJK2_NECAM</name>
<keyword evidence="6" id="KW-1185">Reference proteome</keyword>
<comment type="caution">
    <text evidence="5">The sequence shown here is derived from an EMBL/GenBank/DDBJ whole genome shotgun (WGS) entry which is preliminary data.</text>
</comment>
<evidence type="ECO:0000256" key="1">
    <source>
        <dbReference type="ARBA" id="ARBA00004496"/>
    </source>
</evidence>
<dbReference type="SMART" id="SM00225">
    <property type="entry name" value="BTB"/>
    <property type="match status" value="1"/>
</dbReference>
<dbReference type="InterPro" id="IPR011333">
    <property type="entry name" value="SKP1/BTB/POZ_sf"/>
</dbReference>
<dbReference type="EMBL" id="JAVFWL010000004">
    <property type="protein sequence ID" value="KAK6750150.1"/>
    <property type="molecule type" value="Genomic_DNA"/>
</dbReference>
<dbReference type="SUPFAM" id="SSF54695">
    <property type="entry name" value="POZ domain"/>
    <property type="match status" value="1"/>
</dbReference>
<reference evidence="5 6" key="1">
    <citation type="submission" date="2023-08" db="EMBL/GenBank/DDBJ databases">
        <title>A Necator americanus chromosomal reference genome.</title>
        <authorList>
            <person name="Ilik V."/>
            <person name="Petrzelkova K.J."/>
            <person name="Pardy F."/>
            <person name="Fuh T."/>
            <person name="Niatou-Singa F.S."/>
            <person name="Gouil Q."/>
            <person name="Baker L."/>
            <person name="Ritchie M.E."/>
            <person name="Jex A.R."/>
            <person name="Gazzola D."/>
            <person name="Li H."/>
            <person name="Toshio Fujiwara R."/>
            <person name="Zhan B."/>
            <person name="Aroian R.V."/>
            <person name="Pafco B."/>
            <person name="Schwarz E.M."/>
        </authorList>
    </citation>
    <scope>NUCLEOTIDE SEQUENCE [LARGE SCALE GENOMIC DNA]</scope>
    <source>
        <strain evidence="5 6">Aroian</strain>
        <tissue evidence="5">Whole animal</tissue>
    </source>
</reference>
<protein>
    <recommendedName>
        <fullName evidence="4">BTB domain-containing protein</fullName>
    </recommendedName>
</protein>
<dbReference type="Pfam" id="PF07707">
    <property type="entry name" value="BACK"/>
    <property type="match status" value="1"/>
</dbReference>
<evidence type="ECO:0000259" key="4">
    <source>
        <dbReference type="PROSITE" id="PS50097"/>
    </source>
</evidence>
<evidence type="ECO:0000256" key="2">
    <source>
        <dbReference type="ARBA" id="ARBA00022490"/>
    </source>
</evidence>
<keyword evidence="2" id="KW-0963">Cytoplasm</keyword>
<feature type="compositionally biased region" description="Low complexity" evidence="3">
    <location>
        <begin position="124"/>
        <end position="133"/>
    </location>
</feature>
<dbReference type="Gene3D" id="2.60.120.820">
    <property type="entry name" value="PHR domain"/>
    <property type="match status" value="1"/>
</dbReference>
<dbReference type="SMART" id="SM00875">
    <property type="entry name" value="BACK"/>
    <property type="match status" value="1"/>
</dbReference>
<evidence type="ECO:0000313" key="6">
    <source>
        <dbReference type="Proteomes" id="UP001303046"/>
    </source>
</evidence>
<evidence type="ECO:0000313" key="5">
    <source>
        <dbReference type="EMBL" id="KAK6750150.1"/>
    </source>
</evidence>
<organism evidence="5 6">
    <name type="scientific">Necator americanus</name>
    <name type="common">Human hookworm</name>
    <dbReference type="NCBI Taxonomy" id="51031"/>
    <lineage>
        <taxon>Eukaryota</taxon>
        <taxon>Metazoa</taxon>
        <taxon>Ecdysozoa</taxon>
        <taxon>Nematoda</taxon>
        <taxon>Chromadorea</taxon>
        <taxon>Rhabditida</taxon>
        <taxon>Rhabditina</taxon>
        <taxon>Rhabditomorpha</taxon>
        <taxon>Strongyloidea</taxon>
        <taxon>Ancylostomatidae</taxon>
        <taxon>Bunostominae</taxon>
        <taxon>Necator</taxon>
    </lineage>
</organism>
<dbReference type="InterPro" id="IPR012983">
    <property type="entry name" value="PHR"/>
</dbReference>
<dbReference type="PANTHER" id="PTHR45774:SF3">
    <property type="entry name" value="BTB (POZ) DOMAIN-CONTAINING 2B-RELATED"/>
    <property type="match status" value="1"/>
</dbReference>
<feature type="region of interest" description="Disordered" evidence="3">
    <location>
        <begin position="124"/>
        <end position="152"/>
    </location>
</feature>
<accession>A0ABR1DJK2</accession>
<feature type="compositionally biased region" description="Polar residues" evidence="3">
    <location>
        <begin position="60"/>
        <end position="72"/>
    </location>
</feature>
<dbReference type="InterPro" id="IPR011705">
    <property type="entry name" value="BACK"/>
</dbReference>
<feature type="domain" description="BTB" evidence="4">
    <location>
        <begin position="353"/>
        <end position="427"/>
    </location>
</feature>